<sequence>MARLVPTLTLIPTNIITCNYIIITIIATLSIISLVMYLCASHDSQKEVASTMKRKLTTSKKHLLSSFNHANNASYKALSKMILCRKSVSHNQHDYNEINHSNVDKNVEDGYEEEEAVWKKRIIKGGKCRPLNFPGIIEYDYDGNLTPLHKPNYDDNVISSNKHMSLSPNQIQ</sequence>
<protein>
    <submittedName>
        <fullName evidence="2">Uncharacterized protein</fullName>
    </submittedName>
</protein>
<dbReference type="AlphaFoldDB" id="A0AAW1MBL0"/>
<dbReference type="Proteomes" id="UP001443914">
    <property type="component" value="Unassembled WGS sequence"/>
</dbReference>
<evidence type="ECO:0000313" key="2">
    <source>
        <dbReference type="EMBL" id="KAK9742542.1"/>
    </source>
</evidence>
<gene>
    <name evidence="2" type="ORF">RND81_03G180300</name>
</gene>
<evidence type="ECO:0000256" key="1">
    <source>
        <dbReference type="SAM" id="Phobius"/>
    </source>
</evidence>
<keyword evidence="1" id="KW-0812">Transmembrane</keyword>
<comment type="caution">
    <text evidence="2">The sequence shown here is derived from an EMBL/GenBank/DDBJ whole genome shotgun (WGS) entry which is preliminary data.</text>
</comment>
<dbReference type="PANTHER" id="PTHR33237:SF31">
    <property type="entry name" value="F2P16.13 PROTEIN"/>
    <property type="match status" value="1"/>
</dbReference>
<dbReference type="PANTHER" id="PTHR33237">
    <property type="entry name" value="F2P16.13 PROTEIN-RELATED"/>
    <property type="match status" value="1"/>
</dbReference>
<keyword evidence="1" id="KW-0472">Membrane</keyword>
<accession>A0AAW1MBL0</accession>
<keyword evidence="3" id="KW-1185">Reference proteome</keyword>
<reference evidence="2" key="1">
    <citation type="submission" date="2024-03" db="EMBL/GenBank/DDBJ databases">
        <title>WGS assembly of Saponaria officinalis var. Norfolk2.</title>
        <authorList>
            <person name="Jenkins J."/>
            <person name="Shu S."/>
            <person name="Grimwood J."/>
            <person name="Barry K."/>
            <person name="Goodstein D."/>
            <person name="Schmutz J."/>
            <person name="Leebens-Mack J."/>
            <person name="Osbourn A."/>
        </authorList>
    </citation>
    <scope>NUCLEOTIDE SEQUENCE [LARGE SCALE GENOMIC DNA]</scope>
    <source>
        <strain evidence="2">JIC</strain>
    </source>
</reference>
<name>A0AAW1MBL0_SAPOF</name>
<proteinExistence type="predicted"/>
<evidence type="ECO:0000313" key="3">
    <source>
        <dbReference type="Proteomes" id="UP001443914"/>
    </source>
</evidence>
<keyword evidence="1" id="KW-1133">Transmembrane helix</keyword>
<dbReference type="EMBL" id="JBDFQZ010000003">
    <property type="protein sequence ID" value="KAK9742542.1"/>
    <property type="molecule type" value="Genomic_DNA"/>
</dbReference>
<organism evidence="2 3">
    <name type="scientific">Saponaria officinalis</name>
    <name type="common">Common soapwort</name>
    <name type="synonym">Lychnis saponaria</name>
    <dbReference type="NCBI Taxonomy" id="3572"/>
    <lineage>
        <taxon>Eukaryota</taxon>
        <taxon>Viridiplantae</taxon>
        <taxon>Streptophyta</taxon>
        <taxon>Embryophyta</taxon>
        <taxon>Tracheophyta</taxon>
        <taxon>Spermatophyta</taxon>
        <taxon>Magnoliopsida</taxon>
        <taxon>eudicotyledons</taxon>
        <taxon>Gunneridae</taxon>
        <taxon>Pentapetalae</taxon>
        <taxon>Caryophyllales</taxon>
        <taxon>Caryophyllaceae</taxon>
        <taxon>Caryophylleae</taxon>
        <taxon>Saponaria</taxon>
    </lineage>
</organism>
<feature type="transmembrane region" description="Helical" evidence="1">
    <location>
        <begin position="20"/>
        <end position="40"/>
    </location>
</feature>